<sequence length="273" mass="28404">MKRILAGLALTTAAALVTAAPAQAAPAQAAPVNPVKALKKQFVSGHGVKISETSSMSSNGKSLGTSKSSAIIEFGKSGVVASDVRSKASSKSMESLLSPQRAITVGGYSYVQGGLYTEDLPEGKKWVRYRGTASGATYNQVIDITRPKVLQTLISRAKGAKGGVYKGSLTYSDLAKAYGQKLTGTLGKIKIDYALAVNSKGLVTTLKSDWGLDFGVLGKAQSSTTTRFSGWGAKVKIKAPAKSLWADVDSVPEDSEIPQELPNSALDSLSSGN</sequence>
<evidence type="ECO:0000256" key="2">
    <source>
        <dbReference type="SAM" id="SignalP"/>
    </source>
</evidence>
<evidence type="ECO:0000256" key="1">
    <source>
        <dbReference type="SAM" id="MobiDB-lite"/>
    </source>
</evidence>
<reference evidence="4" key="1">
    <citation type="journal article" date="2019" name="Int. J. Syst. Evol. Microbiol.">
        <title>The Global Catalogue of Microorganisms (GCM) 10K type strain sequencing project: providing services to taxonomists for standard genome sequencing and annotation.</title>
        <authorList>
            <consortium name="The Broad Institute Genomics Platform"/>
            <consortium name="The Broad Institute Genome Sequencing Center for Infectious Disease"/>
            <person name="Wu L."/>
            <person name="Ma J."/>
        </authorList>
    </citation>
    <scope>NUCLEOTIDE SEQUENCE [LARGE SCALE GENOMIC DNA]</scope>
    <source>
        <strain evidence="4">TBRC 1276</strain>
    </source>
</reference>
<proteinExistence type="predicted"/>
<evidence type="ECO:0008006" key="5">
    <source>
        <dbReference type="Google" id="ProtNLM"/>
    </source>
</evidence>
<keyword evidence="4" id="KW-1185">Reference proteome</keyword>
<feature type="compositionally biased region" description="Polar residues" evidence="1">
    <location>
        <begin position="261"/>
        <end position="273"/>
    </location>
</feature>
<dbReference type="Proteomes" id="UP001595851">
    <property type="component" value="Unassembled WGS sequence"/>
</dbReference>
<protein>
    <recommendedName>
        <fullName evidence="5">Lipoprotein</fullName>
    </recommendedName>
</protein>
<dbReference type="RefSeq" id="WP_379530643.1">
    <property type="nucleotide sequence ID" value="NZ_JBHSBI010000013.1"/>
</dbReference>
<feature type="signal peptide" evidence="2">
    <location>
        <begin position="1"/>
        <end position="24"/>
    </location>
</feature>
<accession>A0ABV8GCB3</accession>
<name>A0ABV8GCB3_9ACTN</name>
<dbReference type="EMBL" id="JBHSBI010000013">
    <property type="protein sequence ID" value="MFC4010645.1"/>
    <property type="molecule type" value="Genomic_DNA"/>
</dbReference>
<keyword evidence="2" id="KW-0732">Signal</keyword>
<evidence type="ECO:0000313" key="3">
    <source>
        <dbReference type="EMBL" id="MFC4010645.1"/>
    </source>
</evidence>
<feature type="chain" id="PRO_5045180462" description="Lipoprotein" evidence="2">
    <location>
        <begin position="25"/>
        <end position="273"/>
    </location>
</feature>
<dbReference type="Gene3D" id="2.50.20.20">
    <property type="match status" value="1"/>
</dbReference>
<organism evidence="3 4">
    <name type="scientific">Nonomuraea purpurea</name>
    <dbReference type="NCBI Taxonomy" id="1849276"/>
    <lineage>
        <taxon>Bacteria</taxon>
        <taxon>Bacillati</taxon>
        <taxon>Actinomycetota</taxon>
        <taxon>Actinomycetes</taxon>
        <taxon>Streptosporangiales</taxon>
        <taxon>Streptosporangiaceae</taxon>
        <taxon>Nonomuraea</taxon>
    </lineage>
</organism>
<feature type="region of interest" description="Disordered" evidence="1">
    <location>
        <begin position="253"/>
        <end position="273"/>
    </location>
</feature>
<evidence type="ECO:0000313" key="4">
    <source>
        <dbReference type="Proteomes" id="UP001595851"/>
    </source>
</evidence>
<comment type="caution">
    <text evidence="3">The sequence shown here is derived from an EMBL/GenBank/DDBJ whole genome shotgun (WGS) entry which is preliminary data.</text>
</comment>
<gene>
    <name evidence="3" type="ORF">ACFOY2_25685</name>
</gene>